<reference evidence="1 2" key="1">
    <citation type="journal article" date="2015" name="Genome Biol. Evol.">
        <title>Comparative Genomics of a Bacterivorous Green Alga Reveals Evolutionary Causalities and Consequences of Phago-Mixotrophic Mode of Nutrition.</title>
        <authorList>
            <person name="Burns J.A."/>
            <person name="Paasch A."/>
            <person name="Narechania A."/>
            <person name="Kim E."/>
        </authorList>
    </citation>
    <scope>NUCLEOTIDE SEQUENCE [LARGE SCALE GENOMIC DNA]</scope>
    <source>
        <strain evidence="1 2">PLY_AMNH</strain>
    </source>
</reference>
<dbReference type="AlphaFoldDB" id="A0AAE0H0H2"/>
<sequence>MSSSEEEAYELRQRVEHVLNRLGLKRNEKKGQWVPVQVVEHLGLEVDFKEGVFRVTQAQFEKIASKATDLLCETSQERRWVPVRKLAAFNRLCQSVYLAVPAARLYLRELYFVLTKKRSWGAKVKLTRQSFGDLKWWKRLQAQCNVERATDLELREEGAGGTVVAPYWPGQSWFRELEEIAKEVTSSASAAARPVPAGGARLEVYWPRDDDCYKGTVSDVAGTGQHHIQYDDEDKEWLQLSEELTRPERLEAEEDNDVAPVDEWTSALRERWRGELGVSRFTVQMQALQQAELALKETTRGNYGPKSKKF</sequence>
<dbReference type="PANTHER" id="PTHR33050">
    <property type="entry name" value="REVERSE TRANSCRIPTASE DOMAIN-CONTAINING PROTEIN"/>
    <property type="match status" value="1"/>
</dbReference>
<gene>
    <name evidence="1" type="ORF">CYMTET_4890</name>
</gene>
<comment type="caution">
    <text evidence="1">The sequence shown here is derived from an EMBL/GenBank/DDBJ whole genome shotgun (WGS) entry which is preliminary data.</text>
</comment>
<dbReference type="PANTHER" id="PTHR33050:SF7">
    <property type="entry name" value="RIBONUCLEASE H"/>
    <property type="match status" value="1"/>
</dbReference>
<organism evidence="1 2">
    <name type="scientific">Cymbomonas tetramitiformis</name>
    <dbReference type="NCBI Taxonomy" id="36881"/>
    <lineage>
        <taxon>Eukaryota</taxon>
        <taxon>Viridiplantae</taxon>
        <taxon>Chlorophyta</taxon>
        <taxon>Pyramimonadophyceae</taxon>
        <taxon>Pyramimonadales</taxon>
        <taxon>Pyramimonadaceae</taxon>
        <taxon>Cymbomonas</taxon>
    </lineage>
</organism>
<accession>A0AAE0H0H2</accession>
<dbReference type="CDD" id="cd20404">
    <property type="entry name" value="Tudor_Agenet_AtEML-like"/>
    <property type="match status" value="1"/>
</dbReference>
<dbReference type="InterPro" id="IPR052055">
    <property type="entry name" value="Hepadnavirus_pol/RT"/>
</dbReference>
<dbReference type="InterPro" id="IPR043502">
    <property type="entry name" value="DNA/RNA_pol_sf"/>
</dbReference>
<evidence type="ECO:0000313" key="1">
    <source>
        <dbReference type="EMBL" id="KAK3287609.1"/>
    </source>
</evidence>
<dbReference type="EMBL" id="LGRX02000786">
    <property type="protein sequence ID" value="KAK3287609.1"/>
    <property type="molecule type" value="Genomic_DNA"/>
</dbReference>
<protein>
    <submittedName>
        <fullName evidence="1">Uncharacterized protein</fullName>
    </submittedName>
</protein>
<keyword evidence="2" id="KW-1185">Reference proteome</keyword>
<name>A0AAE0H0H2_9CHLO</name>
<dbReference type="Proteomes" id="UP001190700">
    <property type="component" value="Unassembled WGS sequence"/>
</dbReference>
<dbReference type="Gene3D" id="2.30.30.140">
    <property type="match status" value="1"/>
</dbReference>
<dbReference type="SUPFAM" id="SSF56672">
    <property type="entry name" value="DNA/RNA polymerases"/>
    <property type="match status" value="1"/>
</dbReference>
<evidence type="ECO:0000313" key="2">
    <source>
        <dbReference type="Proteomes" id="UP001190700"/>
    </source>
</evidence>
<proteinExistence type="predicted"/>